<keyword evidence="2" id="KW-0813">Transport</keyword>
<dbReference type="PROSITE" id="PS50929">
    <property type="entry name" value="ABC_TM1F"/>
    <property type="match status" value="1"/>
</dbReference>
<dbReference type="InterPro" id="IPR017871">
    <property type="entry name" value="ABC_transporter-like_CS"/>
</dbReference>
<evidence type="ECO:0000256" key="6">
    <source>
        <dbReference type="ARBA" id="ARBA00022741"/>
    </source>
</evidence>
<dbReference type="Pfam" id="PF00664">
    <property type="entry name" value="ABC_membrane"/>
    <property type="match status" value="1"/>
</dbReference>
<evidence type="ECO:0000256" key="10">
    <source>
        <dbReference type="ARBA" id="ARBA00023455"/>
    </source>
</evidence>
<evidence type="ECO:0000256" key="4">
    <source>
        <dbReference type="ARBA" id="ARBA00022519"/>
    </source>
</evidence>
<feature type="domain" description="ABC transporter" evidence="12">
    <location>
        <begin position="330"/>
        <end position="563"/>
    </location>
</feature>
<dbReference type="GO" id="GO:0005886">
    <property type="term" value="C:plasma membrane"/>
    <property type="evidence" value="ECO:0007669"/>
    <property type="project" value="UniProtKB-SubCell"/>
</dbReference>
<proteinExistence type="inferred from homology"/>
<reference evidence="14 15" key="1">
    <citation type="submission" date="2020-05" db="EMBL/GenBank/DDBJ databases">
        <title>Actinomadura verrucosospora NRRL-B18236 (PFL_A860) Genome sequencing and assembly.</title>
        <authorList>
            <person name="Samborskyy M."/>
        </authorList>
    </citation>
    <scope>NUCLEOTIDE SEQUENCE [LARGE SCALE GENOMIC DNA]</scope>
    <source>
        <strain evidence="14 15">NRRL:B18236</strain>
    </source>
</reference>
<dbReference type="RefSeq" id="WP_173100383.1">
    <property type="nucleotide sequence ID" value="NZ_CP053892.1"/>
</dbReference>
<evidence type="ECO:0000256" key="8">
    <source>
        <dbReference type="ARBA" id="ARBA00022989"/>
    </source>
</evidence>
<dbReference type="InterPro" id="IPR003439">
    <property type="entry name" value="ABC_transporter-like_ATP-bd"/>
</dbReference>
<dbReference type="EMBL" id="CP053892">
    <property type="protein sequence ID" value="QKG27035.1"/>
    <property type="molecule type" value="Genomic_DNA"/>
</dbReference>
<dbReference type="SMART" id="SM00382">
    <property type="entry name" value="AAA"/>
    <property type="match status" value="1"/>
</dbReference>
<comment type="subcellular location">
    <subcellularLocation>
        <location evidence="1">Cell inner membrane</location>
        <topology evidence="1">Multi-pass membrane protein</topology>
    </subcellularLocation>
</comment>
<evidence type="ECO:0000313" key="15">
    <source>
        <dbReference type="Proteomes" id="UP000501240"/>
    </source>
</evidence>
<keyword evidence="15" id="KW-1185">Reference proteome</keyword>
<protein>
    <submittedName>
        <fullName evidence="14">ABC transporter, permease/ATP-binding protein</fullName>
    </submittedName>
</protein>
<dbReference type="GO" id="GO:0140359">
    <property type="term" value="F:ABC-type transporter activity"/>
    <property type="evidence" value="ECO:0007669"/>
    <property type="project" value="InterPro"/>
</dbReference>
<organism evidence="14 15">
    <name type="scientific">Actinomadura verrucosospora</name>
    <dbReference type="NCBI Taxonomy" id="46165"/>
    <lineage>
        <taxon>Bacteria</taxon>
        <taxon>Bacillati</taxon>
        <taxon>Actinomycetota</taxon>
        <taxon>Actinomycetes</taxon>
        <taxon>Streptosporangiales</taxon>
        <taxon>Thermomonosporaceae</taxon>
        <taxon>Actinomadura</taxon>
    </lineage>
</organism>
<dbReference type="FunFam" id="3.40.50.300:FF:000221">
    <property type="entry name" value="Multidrug ABC transporter ATP-binding protein"/>
    <property type="match status" value="1"/>
</dbReference>
<dbReference type="Proteomes" id="UP000501240">
    <property type="component" value="Chromosome"/>
</dbReference>
<dbReference type="GO" id="GO:0034040">
    <property type="term" value="F:ATPase-coupled lipid transmembrane transporter activity"/>
    <property type="evidence" value="ECO:0007669"/>
    <property type="project" value="TreeGrafter"/>
</dbReference>
<comment type="similarity">
    <text evidence="10">Belongs to the ABC transporter superfamily. Siderophore-Fe(3+) uptake transporter (SIUT) (TC 3.A.1.21) family.</text>
</comment>
<evidence type="ECO:0000259" key="12">
    <source>
        <dbReference type="PROSITE" id="PS50893"/>
    </source>
</evidence>
<dbReference type="GO" id="GO:0016887">
    <property type="term" value="F:ATP hydrolysis activity"/>
    <property type="evidence" value="ECO:0007669"/>
    <property type="project" value="InterPro"/>
</dbReference>
<evidence type="ECO:0000256" key="11">
    <source>
        <dbReference type="SAM" id="Phobius"/>
    </source>
</evidence>
<keyword evidence="7 14" id="KW-0067">ATP-binding</keyword>
<dbReference type="PANTHER" id="PTHR24221:SF654">
    <property type="entry name" value="ATP-BINDING CASSETTE SUB-FAMILY B MEMBER 6"/>
    <property type="match status" value="1"/>
</dbReference>
<evidence type="ECO:0000256" key="2">
    <source>
        <dbReference type="ARBA" id="ARBA00022448"/>
    </source>
</evidence>
<evidence type="ECO:0000256" key="1">
    <source>
        <dbReference type="ARBA" id="ARBA00004429"/>
    </source>
</evidence>
<accession>A0A7D3VYN5</accession>
<dbReference type="PROSITE" id="PS50893">
    <property type="entry name" value="ABC_TRANSPORTER_2"/>
    <property type="match status" value="1"/>
</dbReference>
<keyword evidence="8 11" id="KW-1133">Transmembrane helix</keyword>
<evidence type="ECO:0000256" key="9">
    <source>
        <dbReference type="ARBA" id="ARBA00023136"/>
    </source>
</evidence>
<keyword evidence="5 11" id="KW-0812">Transmembrane</keyword>
<evidence type="ECO:0000313" key="14">
    <source>
        <dbReference type="EMBL" id="QKG27035.1"/>
    </source>
</evidence>
<dbReference type="InterPro" id="IPR036640">
    <property type="entry name" value="ABC1_TM_sf"/>
</dbReference>
<dbReference type="PANTHER" id="PTHR24221">
    <property type="entry name" value="ATP-BINDING CASSETTE SUB-FAMILY B"/>
    <property type="match status" value="1"/>
</dbReference>
<evidence type="ECO:0000256" key="3">
    <source>
        <dbReference type="ARBA" id="ARBA00022475"/>
    </source>
</evidence>
<evidence type="ECO:0000256" key="5">
    <source>
        <dbReference type="ARBA" id="ARBA00022692"/>
    </source>
</evidence>
<keyword evidence="3" id="KW-1003">Cell membrane</keyword>
<dbReference type="SUPFAM" id="SSF90123">
    <property type="entry name" value="ABC transporter transmembrane region"/>
    <property type="match status" value="1"/>
</dbReference>
<feature type="transmembrane region" description="Helical" evidence="11">
    <location>
        <begin position="128"/>
        <end position="152"/>
    </location>
</feature>
<evidence type="ECO:0000256" key="7">
    <source>
        <dbReference type="ARBA" id="ARBA00022840"/>
    </source>
</evidence>
<dbReference type="InterPro" id="IPR039421">
    <property type="entry name" value="Type_1_exporter"/>
</dbReference>
<feature type="domain" description="ABC transmembrane type-1" evidence="13">
    <location>
        <begin position="21"/>
        <end position="299"/>
    </location>
</feature>
<name>A0A7D3VYN5_ACTVE</name>
<gene>
    <name evidence="14" type="ORF">ACTIVE_8688</name>
</gene>
<dbReference type="Gene3D" id="1.20.1560.10">
    <property type="entry name" value="ABC transporter type 1, transmembrane domain"/>
    <property type="match status" value="1"/>
</dbReference>
<dbReference type="SUPFAM" id="SSF52540">
    <property type="entry name" value="P-loop containing nucleoside triphosphate hydrolases"/>
    <property type="match status" value="1"/>
</dbReference>
<dbReference type="AlphaFoldDB" id="A0A7D3VYN5"/>
<dbReference type="Gene3D" id="3.40.50.300">
    <property type="entry name" value="P-loop containing nucleotide triphosphate hydrolases"/>
    <property type="match status" value="1"/>
</dbReference>
<dbReference type="InterPro" id="IPR027417">
    <property type="entry name" value="P-loop_NTPase"/>
</dbReference>
<dbReference type="PROSITE" id="PS00211">
    <property type="entry name" value="ABC_TRANSPORTER_1"/>
    <property type="match status" value="1"/>
</dbReference>
<feature type="transmembrane region" description="Helical" evidence="11">
    <location>
        <begin position="158"/>
        <end position="175"/>
    </location>
</feature>
<dbReference type="InterPro" id="IPR011527">
    <property type="entry name" value="ABC1_TM_dom"/>
</dbReference>
<feature type="transmembrane region" description="Helical" evidence="11">
    <location>
        <begin position="53"/>
        <end position="70"/>
    </location>
</feature>
<feature type="transmembrane region" description="Helical" evidence="11">
    <location>
        <begin position="21"/>
        <end position="41"/>
    </location>
</feature>
<dbReference type="InterPro" id="IPR003593">
    <property type="entry name" value="AAA+_ATPase"/>
</dbReference>
<dbReference type="Pfam" id="PF00005">
    <property type="entry name" value="ABC_tran"/>
    <property type="match status" value="1"/>
</dbReference>
<keyword evidence="6" id="KW-0547">Nucleotide-binding</keyword>
<dbReference type="GO" id="GO:0005524">
    <property type="term" value="F:ATP binding"/>
    <property type="evidence" value="ECO:0007669"/>
    <property type="project" value="UniProtKB-KW"/>
</dbReference>
<keyword evidence="9 11" id="KW-0472">Membrane</keyword>
<sequence length="578" mass="61312">MISMLLRVLGDRYARPVRRTVALMTMTAVVEGLSYALLVPVLRALFGDAPGDARPWLVAFGAAVAVYAVLRYVSDLSGFRVGTTLLRGMYYRLGDHLARLPVGWYGPRRVGEVSVLAGRGVLQAMSAIAHLLGPLVSACATPLTIVAVMLAFDWRMGLAALLAVPAVALIQVRAGRATAAADAERADRDHEAAARVIEYVQAQPVLRAGGRTAERFGMLDDALRGLQRASRRSLVSALPGVLGLTLTVQAVFTALLALGAYLALGGDIGAADLLAILVLAARCADPLLSLSEIGGKLRGARAELARLDAVLGAEPLPEPREPVRPRHHGLEFDSVVFRHGDRTVLDGVSLSVPEGRRLAVVGPSGAGKSTLLQLVARFYDVDSGAVRMGGADVRDISTDVLMSRIAVVFQDVYLFDGTIEENVRLGRPGASEAEVRAAASAARLDEVVGRLPGGWAAHVGEGGELLSGGERQRVSIARALLKDAPVVLLDEVTSALDPVNEAAVHDGVERLVAGRTVVMVAHRMRTVRRADHVVFLDGGRIVEEGAHDELLRRGGRYAGFWELSTNPVPAGPRAEARP</sequence>
<evidence type="ECO:0000259" key="13">
    <source>
        <dbReference type="PROSITE" id="PS50929"/>
    </source>
</evidence>
<feature type="transmembrane region" description="Helical" evidence="11">
    <location>
        <begin position="234"/>
        <end position="262"/>
    </location>
</feature>
<keyword evidence="4" id="KW-0997">Cell inner membrane</keyword>